<organism evidence="1 3">
    <name type="scientific">Medicago truncatula</name>
    <name type="common">Barrel medic</name>
    <name type="synonym">Medicago tribuloides</name>
    <dbReference type="NCBI Taxonomy" id="3880"/>
    <lineage>
        <taxon>Eukaryota</taxon>
        <taxon>Viridiplantae</taxon>
        <taxon>Streptophyta</taxon>
        <taxon>Embryophyta</taxon>
        <taxon>Tracheophyta</taxon>
        <taxon>Spermatophyta</taxon>
        <taxon>Magnoliopsida</taxon>
        <taxon>eudicotyledons</taxon>
        <taxon>Gunneridae</taxon>
        <taxon>Pentapetalae</taxon>
        <taxon>rosids</taxon>
        <taxon>fabids</taxon>
        <taxon>Fabales</taxon>
        <taxon>Fabaceae</taxon>
        <taxon>Papilionoideae</taxon>
        <taxon>50 kb inversion clade</taxon>
        <taxon>NPAAA clade</taxon>
        <taxon>Hologalegina</taxon>
        <taxon>IRL clade</taxon>
        <taxon>Trifolieae</taxon>
        <taxon>Medicago</taxon>
    </lineage>
</organism>
<reference evidence="1 3" key="2">
    <citation type="journal article" date="2014" name="BMC Genomics">
        <title>An improved genome release (version Mt4.0) for the model legume Medicago truncatula.</title>
        <authorList>
            <person name="Tang H."/>
            <person name="Krishnakumar V."/>
            <person name="Bidwell S."/>
            <person name="Rosen B."/>
            <person name="Chan A."/>
            <person name="Zhou S."/>
            <person name="Gentzbittel L."/>
            <person name="Childs K.L."/>
            <person name="Yandell M."/>
            <person name="Gundlach H."/>
            <person name="Mayer K.F."/>
            <person name="Schwartz D.C."/>
            <person name="Town C.D."/>
        </authorList>
    </citation>
    <scope>GENOME REANNOTATION</scope>
    <source>
        <strain evidence="1">A17</strain>
        <strain evidence="2 3">cv. Jemalong A17</strain>
    </source>
</reference>
<dbReference type="Proteomes" id="UP000002051">
    <property type="component" value="Chromosome 3"/>
</dbReference>
<dbReference type="EnsemblPlants" id="KEH33714">
    <property type="protein sequence ID" value="KEH33714"/>
    <property type="gene ID" value="MTR_3g049107"/>
</dbReference>
<proteinExistence type="predicted"/>
<protein>
    <submittedName>
        <fullName evidence="1 2">Uncharacterized protein</fullName>
    </submittedName>
</protein>
<gene>
    <name evidence="1" type="ordered locus">MTR_3g049107</name>
</gene>
<keyword evidence="3" id="KW-1185">Reference proteome</keyword>
<dbReference type="AlphaFoldDB" id="A0A072UV44"/>
<reference evidence="2" key="3">
    <citation type="submission" date="2015-04" db="UniProtKB">
        <authorList>
            <consortium name="EnsemblPlants"/>
        </authorList>
    </citation>
    <scope>IDENTIFICATION</scope>
    <source>
        <strain evidence="2">cv. Jemalong A17</strain>
    </source>
</reference>
<dbReference type="EMBL" id="CM001219">
    <property type="protein sequence ID" value="KEH33714.1"/>
    <property type="molecule type" value="Genomic_DNA"/>
</dbReference>
<dbReference type="PaxDb" id="3880-AES88059"/>
<dbReference type="HOGENOM" id="CLU_2761638_0_0_1"/>
<evidence type="ECO:0000313" key="3">
    <source>
        <dbReference type="Proteomes" id="UP000002051"/>
    </source>
</evidence>
<accession>A0A072UV44</accession>
<evidence type="ECO:0000313" key="1">
    <source>
        <dbReference type="EMBL" id="KEH33714.1"/>
    </source>
</evidence>
<sequence length="74" mass="8267">MSCSYGFELVTHLGILESARLHGEDETSEYWARSGSCYITHSWKSSLEMTSLGDVSEPWLRADYPGGEPACNTY</sequence>
<name>A0A072UV44_MEDTR</name>
<reference evidence="1 3" key="1">
    <citation type="journal article" date="2011" name="Nature">
        <title>The Medicago genome provides insight into the evolution of rhizobial symbioses.</title>
        <authorList>
            <person name="Young N.D."/>
            <person name="Debelle F."/>
            <person name="Oldroyd G.E."/>
            <person name="Geurts R."/>
            <person name="Cannon S.B."/>
            <person name="Udvardi M.K."/>
            <person name="Benedito V.A."/>
            <person name="Mayer K.F."/>
            <person name="Gouzy J."/>
            <person name="Schoof H."/>
            <person name="Van de Peer Y."/>
            <person name="Proost S."/>
            <person name="Cook D.R."/>
            <person name="Meyers B.C."/>
            <person name="Spannagl M."/>
            <person name="Cheung F."/>
            <person name="De Mita S."/>
            <person name="Krishnakumar V."/>
            <person name="Gundlach H."/>
            <person name="Zhou S."/>
            <person name="Mudge J."/>
            <person name="Bharti A.K."/>
            <person name="Murray J.D."/>
            <person name="Naoumkina M.A."/>
            <person name="Rosen B."/>
            <person name="Silverstein K.A."/>
            <person name="Tang H."/>
            <person name="Rombauts S."/>
            <person name="Zhao P.X."/>
            <person name="Zhou P."/>
            <person name="Barbe V."/>
            <person name="Bardou P."/>
            <person name="Bechner M."/>
            <person name="Bellec A."/>
            <person name="Berger A."/>
            <person name="Berges H."/>
            <person name="Bidwell S."/>
            <person name="Bisseling T."/>
            <person name="Choisne N."/>
            <person name="Couloux A."/>
            <person name="Denny R."/>
            <person name="Deshpande S."/>
            <person name="Dai X."/>
            <person name="Doyle J.J."/>
            <person name="Dudez A.M."/>
            <person name="Farmer A.D."/>
            <person name="Fouteau S."/>
            <person name="Franken C."/>
            <person name="Gibelin C."/>
            <person name="Gish J."/>
            <person name="Goldstein S."/>
            <person name="Gonzalez A.J."/>
            <person name="Green P.J."/>
            <person name="Hallab A."/>
            <person name="Hartog M."/>
            <person name="Hua A."/>
            <person name="Humphray S.J."/>
            <person name="Jeong D.H."/>
            <person name="Jing Y."/>
            <person name="Jocker A."/>
            <person name="Kenton S.M."/>
            <person name="Kim D.J."/>
            <person name="Klee K."/>
            <person name="Lai H."/>
            <person name="Lang C."/>
            <person name="Lin S."/>
            <person name="Macmil S.L."/>
            <person name="Magdelenat G."/>
            <person name="Matthews L."/>
            <person name="McCorrison J."/>
            <person name="Monaghan E.L."/>
            <person name="Mun J.H."/>
            <person name="Najar F.Z."/>
            <person name="Nicholson C."/>
            <person name="Noirot C."/>
            <person name="O'Bleness M."/>
            <person name="Paule C.R."/>
            <person name="Poulain J."/>
            <person name="Prion F."/>
            <person name="Qin B."/>
            <person name="Qu C."/>
            <person name="Retzel E.F."/>
            <person name="Riddle C."/>
            <person name="Sallet E."/>
            <person name="Samain S."/>
            <person name="Samson N."/>
            <person name="Sanders I."/>
            <person name="Saurat O."/>
            <person name="Scarpelli C."/>
            <person name="Schiex T."/>
            <person name="Segurens B."/>
            <person name="Severin A.J."/>
            <person name="Sherrier D.J."/>
            <person name="Shi R."/>
            <person name="Sims S."/>
            <person name="Singer S.R."/>
            <person name="Sinharoy S."/>
            <person name="Sterck L."/>
            <person name="Viollet A."/>
            <person name="Wang B.B."/>
            <person name="Wang K."/>
            <person name="Wang M."/>
            <person name="Wang X."/>
            <person name="Warfsmann J."/>
            <person name="Weissenbach J."/>
            <person name="White D.D."/>
            <person name="White J.D."/>
            <person name="Wiley G.B."/>
            <person name="Wincker P."/>
            <person name="Xing Y."/>
            <person name="Yang L."/>
            <person name="Yao Z."/>
            <person name="Ying F."/>
            <person name="Zhai J."/>
            <person name="Zhou L."/>
            <person name="Zuber A."/>
            <person name="Denarie J."/>
            <person name="Dixon R.A."/>
            <person name="May G.D."/>
            <person name="Schwartz D.C."/>
            <person name="Rogers J."/>
            <person name="Quetier F."/>
            <person name="Town C.D."/>
            <person name="Roe B.A."/>
        </authorList>
    </citation>
    <scope>NUCLEOTIDE SEQUENCE [LARGE SCALE GENOMIC DNA]</scope>
    <source>
        <strain evidence="1">A17</strain>
        <strain evidence="2 3">cv. Jemalong A17</strain>
    </source>
</reference>
<evidence type="ECO:0000313" key="2">
    <source>
        <dbReference type="EnsemblPlants" id="KEH33714"/>
    </source>
</evidence>